<dbReference type="Proteomes" id="UP001589707">
    <property type="component" value="Unassembled WGS sequence"/>
</dbReference>
<gene>
    <name evidence="1" type="ORF">ACFFN1_00780</name>
</gene>
<keyword evidence="2" id="KW-1185">Reference proteome</keyword>
<comment type="caution">
    <text evidence="1">The sequence shown here is derived from an EMBL/GenBank/DDBJ whole genome shotgun (WGS) entry which is preliminary data.</text>
</comment>
<evidence type="ECO:0000313" key="1">
    <source>
        <dbReference type="EMBL" id="MFB9774970.1"/>
    </source>
</evidence>
<organism evidence="1 2">
    <name type="scientific">Brevibacterium otitidis</name>
    <dbReference type="NCBI Taxonomy" id="53364"/>
    <lineage>
        <taxon>Bacteria</taxon>
        <taxon>Bacillati</taxon>
        <taxon>Actinomycetota</taxon>
        <taxon>Actinomycetes</taxon>
        <taxon>Micrococcales</taxon>
        <taxon>Brevibacteriaceae</taxon>
        <taxon>Brevibacterium</taxon>
    </lineage>
</organism>
<evidence type="ECO:0008006" key="3">
    <source>
        <dbReference type="Google" id="ProtNLM"/>
    </source>
</evidence>
<name>A0ABV5WXQ3_9MICO</name>
<accession>A0ABV5WXQ3</accession>
<evidence type="ECO:0000313" key="2">
    <source>
        <dbReference type="Proteomes" id="UP001589707"/>
    </source>
</evidence>
<sequence length="211" mass="21571">MTLALDSKDFLGIADAAMIDAMKNMALSSSSDISESQFLLRPAAKTAQQYSTADPIIQALEKTHTNGQVIETLGLAVENTGIMYTIDFTSADESVHATRYSFDAKAGNLEFVDASAGGVRLEPVPDGVATHGKDPCGGCASATKLQLGPRCKTSKPVQCVLTGAGCGACIASCSAINASCILCVVSSCGSALVSCCEKTGDGACFPCGARP</sequence>
<dbReference type="EMBL" id="JBHMAU010000010">
    <property type="protein sequence ID" value="MFB9774970.1"/>
    <property type="molecule type" value="Genomic_DNA"/>
</dbReference>
<proteinExistence type="predicted"/>
<protein>
    <recommendedName>
        <fullName evidence="3">PepSY domain-containing protein</fullName>
    </recommendedName>
</protein>
<reference evidence="1 2" key="1">
    <citation type="submission" date="2024-09" db="EMBL/GenBank/DDBJ databases">
        <authorList>
            <person name="Sun Q."/>
            <person name="Mori K."/>
        </authorList>
    </citation>
    <scope>NUCLEOTIDE SEQUENCE [LARGE SCALE GENOMIC DNA]</scope>
    <source>
        <strain evidence="1 2">JCM 11683</strain>
    </source>
</reference>
<dbReference type="RefSeq" id="WP_376837691.1">
    <property type="nucleotide sequence ID" value="NZ_JBHMAU010000010.1"/>
</dbReference>